<evidence type="ECO:0000256" key="8">
    <source>
        <dbReference type="ARBA" id="ARBA00038120"/>
    </source>
</evidence>
<evidence type="ECO:0000256" key="2">
    <source>
        <dbReference type="ARBA" id="ARBA00022475"/>
    </source>
</evidence>
<evidence type="ECO:0000256" key="3">
    <source>
        <dbReference type="ARBA" id="ARBA00022676"/>
    </source>
</evidence>
<evidence type="ECO:0000313" key="12">
    <source>
        <dbReference type="EMBL" id="KAA9085215.1"/>
    </source>
</evidence>
<evidence type="ECO:0000256" key="9">
    <source>
        <dbReference type="ARBA" id="ARBA00040345"/>
    </source>
</evidence>
<dbReference type="RefSeq" id="WP_150419937.1">
    <property type="nucleotide sequence ID" value="NZ_VYRZ01000003.1"/>
</dbReference>
<accession>A0A5J5IQR1</accession>
<feature type="domain" description="Glycosyltransferase 2-like" evidence="11">
    <location>
        <begin position="18"/>
        <end position="172"/>
    </location>
</feature>
<evidence type="ECO:0000256" key="10">
    <source>
        <dbReference type="SAM" id="Phobius"/>
    </source>
</evidence>
<evidence type="ECO:0000256" key="6">
    <source>
        <dbReference type="ARBA" id="ARBA00037281"/>
    </source>
</evidence>
<dbReference type="PANTHER" id="PTHR43646">
    <property type="entry name" value="GLYCOSYLTRANSFERASE"/>
    <property type="match status" value="1"/>
</dbReference>
<comment type="pathway">
    <text evidence="7">Carotenoid biosynthesis; staphyloxanthin biosynthesis; staphyloxanthin from farnesyl diphosphate: step 4/5.</text>
</comment>
<proteinExistence type="inferred from homology"/>
<keyword evidence="3" id="KW-0328">Glycosyltransferase</keyword>
<dbReference type="InterPro" id="IPR001173">
    <property type="entry name" value="Glyco_trans_2-like"/>
</dbReference>
<reference evidence="13" key="1">
    <citation type="submission" date="2019-09" db="EMBL/GenBank/DDBJ databases">
        <title>Mumia zhuanghuii sp. nov. isolated from the intestinal contents of plateau pika (Ochotona curzoniae) in the Qinghai-Tibet plateau of China.</title>
        <authorList>
            <person name="Tian Z."/>
        </authorList>
    </citation>
    <scope>NUCLEOTIDE SEQUENCE [LARGE SCALE GENOMIC DNA]</scope>
    <source>
        <strain evidence="13">DSM 25564</strain>
    </source>
</reference>
<organism evidence="12 13">
    <name type="scientific">Microbacterium radiodurans</name>
    <dbReference type="NCBI Taxonomy" id="661398"/>
    <lineage>
        <taxon>Bacteria</taxon>
        <taxon>Bacillati</taxon>
        <taxon>Actinomycetota</taxon>
        <taxon>Actinomycetes</taxon>
        <taxon>Micrococcales</taxon>
        <taxon>Microbacteriaceae</taxon>
        <taxon>Microbacterium</taxon>
    </lineage>
</organism>
<comment type="subcellular location">
    <subcellularLocation>
        <location evidence="1">Cell membrane</location>
    </subcellularLocation>
</comment>
<evidence type="ECO:0000313" key="13">
    <source>
        <dbReference type="Proteomes" id="UP000327039"/>
    </source>
</evidence>
<comment type="similarity">
    <text evidence="8">Belongs to the glycosyltransferase 2 family. CrtQ subfamily.</text>
</comment>
<dbReference type="InterPro" id="IPR029044">
    <property type="entry name" value="Nucleotide-diphossugar_trans"/>
</dbReference>
<dbReference type="OrthoDB" id="9802632at2"/>
<evidence type="ECO:0000256" key="4">
    <source>
        <dbReference type="ARBA" id="ARBA00022679"/>
    </source>
</evidence>
<evidence type="ECO:0000259" key="11">
    <source>
        <dbReference type="Pfam" id="PF00535"/>
    </source>
</evidence>
<keyword evidence="10" id="KW-1133">Transmembrane helix</keyword>
<evidence type="ECO:0000256" key="1">
    <source>
        <dbReference type="ARBA" id="ARBA00004236"/>
    </source>
</evidence>
<dbReference type="AlphaFoldDB" id="A0A5J5IQR1"/>
<dbReference type="SUPFAM" id="SSF53448">
    <property type="entry name" value="Nucleotide-diphospho-sugar transferases"/>
    <property type="match status" value="1"/>
</dbReference>
<name>A0A5J5IQR1_9MICO</name>
<dbReference type="EMBL" id="VYRZ01000003">
    <property type="protein sequence ID" value="KAA9085215.1"/>
    <property type="molecule type" value="Genomic_DNA"/>
</dbReference>
<dbReference type="Proteomes" id="UP000327039">
    <property type="component" value="Unassembled WGS sequence"/>
</dbReference>
<dbReference type="Pfam" id="PF00535">
    <property type="entry name" value="Glycos_transf_2"/>
    <property type="match status" value="1"/>
</dbReference>
<evidence type="ECO:0000256" key="7">
    <source>
        <dbReference type="ARBA" id="ARBA00037904"/>
    </source>
</evidence>
<dbReference type="PANTHER" id="PTHR43646:SF2">
    <property type="entry name" value="GLYCOSYLTRANSFERASE 2-LIKE DOMAIN-CONTAINING PROTEIN"/>
    <property type="match status" value="1"/>
</dbReference>
<keyword evidence="2" id="KW-1003">Cell membrane</keyword>
<gene>
    <name evidence="12" type="ORF">F6B42_12065</name>
</gene>
<comment type="function">
    <text evidence="6">Catalyzes the glycosylation of 4,4'-diaponeurosporenoate, i.e. the esterification of glucose at the C1'' position with the carboxyl group of 4,4'-diaponeurosporenic acid, to form glycosyl-4,4'-diaponeurosporenoate. This is a step in the biosynthesis of staphyloxanthin, an orange pigment present in most staphylococci strains.</text>
</comment>
<keyword evidence="5 10" id="KW-0472">Membrane</keyword>
<dbReference type="GO" id="GO:0005886">
    <property type="term" value="C:plasma membrane"/>
    <property type="evidence" value="ECO:0007669"/>
    <property type="project" value="UniProtKB-SubCell"/>
</dbReference>
<comment type="caution">
    <text evidence="12">The sequence shown here is derived from an EMBL/GenBank/DDBJ whole genome shotgun (WGS) entry which is preliminary data.</text>
</comment>
<feature type="transmembrane region" description="Helical" evidence="10">
    <location>
        <begin position="141"/>
        <end position="162"/>
    </location>
</feature>
<dbReference type="CDD" id="cd00761">
    <property type="entry name" value="Glyco_tranf_GTA_type"/>
    <property type="match status" value="1"/>
</dbReference>
<protein>
    <recommendedName>
        <fullName evidence="9">4,4'-diaponeurosporenoate glycosyltransferase</fullName>
    </recommendedName>
</protein>
<sequence>MTATPSPPPPGSDRASVSVVIPVKDDAQHLRRCLRALALQTETPDEIVVVDNGSRDDSAAVARAAGARVVVCTEPGIPAAAAAGYDSAAGDVILRLDADCVPGATWVADLRDAFEERPHVDVLTGGARFIDGPRMLRRPLAAVYLGCYAMFGVLALGHLPLFGSNLAFRRSAWRDVSRRVHRRDPDLHDDFDLAFHLGERHVIRRAARAPMGISMRPFAEPRSFALRITRGFRTVTAHWPFDLPPTRLVRRWLRRARARIGDCRTGGTA</sequence>
<dbReference type="GO" id="GO:0016757">
    <property type="term" value="F:glycosyltransferase activity"/>
    <property type="evidence" value="ECO:0007669"/>
    <property type="project" value="UniProtKB-KW"/>
</dbReference>
<keyword evidence="13" id="KW-1185">Reference proteome</keyword>
<keyword evidence="10" id="KW-0812">Transmembrane</keyword>
<keyword evidence="4 12" id="KW-0808">Transferase</keyword>
<evidence type="ECO:0000256" key="5">
    <source>
        <dbReference type="ARBA" id="ARBA00023136"/>
    </source>
</evidence>
<dbReference type="Gene3D" id="3.90.550.10">
    <property type="entry name" value="Spore Coat Polysaccharide Biosynthesis Protein SpsA, Chain A"/>
    <property type="match status" value="1"/>
</dbReference>